<accession>A0AAE0Z9B8</accession>
<sequence>MTRQVSCPHKSQIKTHFSSQRYSYFREPRALDLWLCCGNHGCEGGLMDNAFTYIRDNGGIDTEKSYPFEGRKAINSYKSTLPNPKPVKG</sequence>
<dbReference type="EMBL" id="JAWDGP010004323">
    <property type="protein sequence ID" value="KAK3765274.1"/>
    <property type="molecule type" value="Genomic_DNA"/>
</dbReference>
<protein>
    <recommendedName>
        <fullName evidence="1">Peptidase C1A papain C-terminal domain-containing protein</fullName>
    </recommendedName>
</protein>
<comment type="caution">
    <text evidence="2">The sequence shown here is derived from an EMBL/GenBank/DDBJ whole genome shotgun (WGS) entry which is preliminary data.</text>
</comment>
<dbReference type="Pfam" id="PF00112">
    <property type="entry name" value="Peptidase_C1"/>
    <property type="match status" value="1"/>
</dbReference>
<proteinExistence type="predicted"/>
<evidence type="ECO:0000313" key="3">
    <source>
        <dbReference type="Proteomes" id="UP001283361"/>
    </source>
</evidence>
<organism evidence="2 3">
    <name type="scientific">Elysia crispata</name>
    <name type="common">lettuce slug</name>
    <dbReference type="NCBI Taxonomy" id="231223"/>
    <lineage>
        <taxon>Eukaryota</taxon>
        <taxon>Metazoa</taxon>
        <taxon>Spiralia</taxon>
        <taxon>Lophotrochozoa</taxon>
        <taxon>Mollusca</taxon>
        <taxon>Gastropoda</taxon>
        <taxon>Heterobranchia</taxon>
        <taxon>Euthyneura</taxon>
        <taxon>Panpulmonata</taxon>
        <taxon>Sacoglossa</taxon>
        <taxon>Placobranchoidea</taxon>
        <taxon>Plakobranchidae</taxon>
        <taxon>Elysia</taxon>
    </lineage>
</organism>
<dbReference type="Proteomes" id="UP001283361">
    <property type="component" value="Unassembled WGS sequence"/>
</dbReference>
<dbReference type="InterPro" id="IPR000668">
    <property type="entry name" value="Peptidase_C1A_C"/>
</dbReference>
<name>A0AAE0Z9B8_9GAST</name>
<dbReference type="SUPFAM" id="SSF54001">
    <property type="entry name" value="Cysteine proteinases"/>
    <property type="match status" value="1"/>
</dbReference>
<dbReference type="Gene3D" id="3.90.70.10">
    <property type="entry name" value="Cysteine proteinases"/>
    <property type="match status" value="1"/>
</dbReference>
<dbReference type="GO" id="GO:0006508">
    <property type="term" value="P:proteolysis"/>
    <property type="evidence" value="ECO:0007669"/>
    <property type="project" value="InterPro"/>
</dbReference>
<reference evidence="2" key="1">
    <citation type="journal article" date="2023" name="G3 (Bethesda)">
        <title>A reference genome for the long-term kleptoplast-retaining sea slug Elysia crispata morphotype clarki.</title>
        <authorList>
            <person name="Eastman K.E."/>
            <person name="Pendleton A.L."/>
            <person name="Shaikh M.A."/>
            <person name="Suttiyut T."/>
            <person name="Ogas R."/>
            <person name="Tomko P."/>
            <person name="Gavelis G."/>
            <person name="Widhalm J.R."/>
            <person name="Wisecaver J.H."/>
        </authorList>
    </citation>
    <scope>NUCLEOTIDE SEQUENCE</scope>
    <source>
        <strain evidence="2">ECLA1</strain>
    </source>
</reference>
<feature type="domain" description="Peptidase C1A papain C-terminal" evidence="1">
    <location>
        <begin position="33"/>
        <end position="73"/>
    </location>
</feature>
<keyword evidence="3" id="KW-1185">Reference proteome</keyword>
<gene>
    <name evidence="2" type="ORF">RRG08_062834</name>
</gene>
<dbReference type="AlphaFoldDB" id="A0AAE0Z9B8"/>
<dbReference type="InterPro" id="IPR038765">
    <property type="entry name" value="Papain-like_cys_pep_sf"/>
</dbReference>
<evidence type="ECO:0000313" key="2">
    <source>
        <dbReference type="EMBL" id="KAK3765274.1"/>
    </source>
</evidence>
<dbReference type="GO" id="GO:0008234">
    <property type="term" value="F:cysteine-type peptidase activity"/>
    <property type="evidence" value="ECO:0007669"/>
    <property type="project" value="InterPro"/>
</dbReference>
<evidence type="ECO:0000259" key="1">
    <source>
        <dbReference type="Pfam" id="PF00112"/>
    </source>
</evidence>